<dbReference type="InterPro" id="IPR001387">
    <property type="entry name" value="Cro/C1-type_HTH"/>
</dbReference>
<dbReference type="GO" id="GO:0003677">
    <property type="term" value="F:DNA binding"/>
    <property type="evidence" value="ECO:0007669"/>
    <property type="project" value="UniProtKB-KW"/>
</dbReference>
<keyword evidence="4" id="KW-1185">Reference proteome</keyword>
<evidence type="ECO:0000313" key="3">
    <source>
        <dbReference type="EMBL" id="EDM75314.1"/>
    </source>
</evidence>
<dbReference type="GO" id="GO:0005829">
    <property type="term" value="C:cytosol"/>
    <property type="evidence" value="ECO:0007669"/>
    <property type="project" value="TreeGrafter"/>
</dbReference>
<gene>
    <name evidence="3" type="ORF">PPSIR1_26091</name>
</gene>
<dbReference type="STRING" id="391625.PPSIR1_26091"/>
<proteinExistence type="predicted"/>
<reference evidence="3 4" key="1">
    <citation type="submission" date="2007-06" db="EMBL/GenBank/DDBJ databases">
        <authorList>
            <person name="Shimkets L."/>
            <person name="Ferriera S."/>
            <person name="Johnson J."/>
            <person name="Kravitz S."/>
            <person name="Beeson K."/>
            <person name="Sutton G."/>
            <person name="Rogers Y.-H."/>
            <person name="Friedman R."/>
            <person name="Frazier M."/>
            <person name="Venter J.C."/>
        </authorList>
    </citation>
    <scope>NUCLEOTIDE SEQUENCE [LARGE SCALE GENOMIC DNA]</scope>
    <source>
        <strain evidence="3 4">SIR-1</strain>
    </source>
</reference>
<dbReference type="eggNOG" id="COG1813">
    <property type="taxonomic scope" value="Bacteria"/>
</dbReference>
<evidence type="ECO:0000256" key="1">
    <source>
        <dbReference type="ARBA" id="ARBA00023125"/>
    </source>
</evidence>
<comment type="caution">
    <text evidence="3">The sequence shown here is derived from an EMBL/GenBank/DDBJ whole genome shotgun (WGS) entry which is preliminary data.</text>
</comment>
<organism evidence="3 4">
    <name type="scientific">Plesiocystis pacifica SIR-1</name>
    <dbReference type="NCBI Taxonomy" id="391625"/>
    <lineage>
        <taxon>Bacteria</taxon>
        <taxon>Pseudomonadati</taxon>
        <taxon>Myxococcota</taxon>
        <taxon>Polyangia</taxon>
        <taxon>Nannocystales</taxon>
        <taxon>Nannocystaceae</taxon>
        <taxon>Plesiocystis</taxon>
    </lineage>
</organism>
<dbReference type="RefSeq" id="WP_006975553.1">
    <property type="nucleotide sequence ID" value="NZ_ABCS01000096.1"/>
</dbReference>
<dbReference type="AlphaFoldDB" id="A6GFR3"/>
<dbReference type="SMART" id="SM00530">
    <property type="entry name" value="HTH_XRE"/>
    <property type="match status" value="1"/>
</dbReference>
<dbReference type="PANTHER" id="PTHR46797">
    <property type="entry name" value="HTH-TYPE TRANSCRIPTIONAL REGULATOR"/>
    <property type="match status" value="1"/>
</dbReference>
<name>A6GFR3_9BACT</name>
<dbReference type="InterPro" id="IPR050807">
    <property type="entry name" value="TransReg_Diox_bact_type"/>
</dbReference>
<accession>A6GFR3</accession>
<evidence type="ECO:0000313" key="4">
    <source>
        <dbReference type="Proteomes" id="UP000005801"/>
    </source>
</evidence>
<keyword evidence="1 3" id="KW-0238">DNA-binding</keyword>
<dbReference type="SUPFAM" id="SSF47413">
    <property type="entry name" value="lambda repressor-like DNA-binding domains"/>
    <property type="match status" value="1"/>
</dbReference>
<dbReference type="Gene3D" id="1.10.260.40">
    <property type="entry name" value="lambda repressor-like DNA-binding domains"/>
    <property type="match status" value="1"/>
</dbReference>
<dbReference type="EMBL" id="ABCS01000096">
    <property type="protein sequence ID" value="EDM75314.1"/>
    <property type="molecule type" value="Genomic_DNA"/>
</dbReference>
<dbReference type="Pfam" id="PF13560">
    <property type="entry name" value="HTH_31"/>
    <property type="match status" value="1"/>
</dbReference>
<dbReference type="PROSITE" id="PS50943">
    <property type="entry name" value="HTH_CROC1"/>
    <property type="match status" value="1"/>
</dbReference>
<dbReference type="PANTHER" id="PTHR46797:SF1">
    <property type="entry name" value="METHYLPHOSPHONATE SYNTHASE"/>
    <property type="match status" value="1"/>
</dbReference>
<dbReference type="Proteomes" id="UP000005801">
    <property type="component" value="Unassembled WGS sequence"/>
</dbReference>
<sequence length="139" mass="15124">MSENLAATITAIRFEVWDVDAHAFGFHIRTLRKARGLTQEVLAERARLSADTIRRLEAGSFSPSMKTLVSLARGLHLRLSSIMLSFELGELPIERELLEILAGRSEAEARVGLEVLRAVFEHGLAGSRAPPASASASSD</sequence>
<protein>
    <submittedName>
        <fullName evidence="3">DNA-binding protein</fullName>
    </submittedName>
</protein>
<feature type="domain" description="HTH cro/C1-type" evidence="2">
    <location>
        <begin position="28"/>
        <end position="82"/>
    </location>
</feature>
<evidence type="ECO:0000259" key="2">
    <source>
        <dbReference type="PROSITE" id="PS50943"/>
    </source>
</evidence>
<dbReference type="InterPro" id="IPR010982">
    <property type="entry name" value="Lambda_DNA-bd_dom_sf"/>
</dbReference>
<dbReference type="CDD" id="cd00093">
    <property type="entry name" value="HTH_XRE"/>
    <property type="match status" value="1"/>
</dbReference>
<dbReference type="GO" id="GO:0003700">
    <property type="term" value="F:DNA-binding transcription factor activity"/>
    <property type="evidence" value="ECO:0007669"/>
    <property type="project" value="TreeGrafter"/>
</dbReference>